<reference evidence="2 3" key="1">
    <citation type="submission" date="2016-10" db="EMBL/GenBank/DDBJ databases">
        <authorList>
            <person name="de Groot N.N."/>
        </authorList>
    </citation>
    <scope>NUCLEOTIDE SEQUENCE [LARGE SCALE GENOMIC DNA]</scope>
    <source>
        <strain evidence="2 3">DSM 21001</strain>
    </source>
</reference>
<dbReference type="Proteomes" id="UP000199024">
    <property type="component" value="Unassembled WGS sequence"/>
</dbReference>
<organism evidence="2 3">
    <name type="scientific">Granulicella pectinivorans</name>
    <dbReference type="NCBI Taxonomy" id="474950"/>
    <lineage>
        <taxon>Bacteria</taxon>
        <taxon>Pseudomonadati</taxon>
        <taxon>Acidobacteriota</taxon>
        <taxon>Terriglobia</taxon>
        <taxon>Terriglobales</taxon>
        <taxon>Acidobacteriaceae</taxon>
        <taxon>Granulicella</taxon>
    </lineage>
</organism>
<evidence type="ECO:0000259" key="1">
    <source>
        <dbReference type="Pfam" id="PF03625"/>
    </source>
</evidence>
<dbReference type="InterPro" id="IPR035923">
    <property type="entry name" value="TT1751-like_sf"/>
</dbReference>
<dbReference type="InterPro" id="IPR005180">
    <property type="entry name" value="DUF302"/>
</dbReference>
<evidence type="ECO:0000313" key="3">
    <source>
        <dbReference type="Proteomes" id="UP000199024"/>
    </source>
</evidence>
<feature type="domain" description="DUF302" evidence="1">
    <location>
        <begin position="37"/>
        <end position="99"/>
    </location>
</feature>
<dbReference type="PANTHER" id="PTHR38342:SF2">
    <property type="entry name" value="INNER MEMBRANE OR EXPORTED"/>
    <property type="match status" value="1"/>
</dbReference>
<gene>
    <name evidence="2" type="ORF">SAMN05421771_3197</name>
</gene>
<dbReference type="AlphaFoldDB" id="A0A1I6MPN5"/>
<dbReference type="PANTHER" id="PTHR38342">
    <property type="entry name" value="SLR5037 PROTEIN"/>
    <property type="match status" value="1"/>
</dbReference>
<sequence length="132" mass="14057">MEQNGMTHLRSPYTVAETLDRLQIILFGNGIDVFATIDHRATAEAAGLSMTPATVLIFGAPKAGTPLMIAAPTLAIDLPLKALVWQEPSGAVWLSYNTPEYLAERHGLPHDMIAAIGGIRNLCEAAVKPGPL</sequence>
<name>A0A1I6MPN5_9BACT</name>
<dbReference type="Gene3D" id="3.30.310.70">
    <property type="entry name" value="TT1751-like domain"/>
    <property type="match status" value="1"/>
</dbReference>
<protein>
    <submittedName>
        <fullName evidence="2">Uncharacterized conserved protein, DUF302 family</fullName>
    </submittedName>
</protein>
<evidence type="ECO:0000313" key="2">
    <source>
        <dbReference type="EMBL" id="SFS17571.1"/>
    </source>
</evidence>
<proteinExistence type="predicted"/>
<dbReference type="Pfam" id="PF03625">
    <property type="entry name" value="DUF302"/>
    <property type="match status" value="1"/>
</dbReference>
<dbReference type="EMBL" id="FOZL01000001">
    <property type="protein sequence ID" value="SFS17571.1"/>
    <property type="molecule type" value="Genomic_DNA"/>
</dbReference>
<dbReference type="STRING" id="474950.SAMN05421771_3197"/>
<dbReference type="CDD" id="cd14797">
    <property type="entry name" value="DUF302"/>
    <property type="match status" value="1"/>
</dbReference>
<dbReference type="SUPFAM" id="SSF103247">
    <property type="entry name" value="TT1751-like"/>
    <property type="match status" value="1"/>
</dbReference>
<keyword evidence="3" id="KW-1185">Reference proteome</keyword>
<accession>A0A1I6MPN5</accession>